<dbReference type="AlphaFoldDB" id="A0A0N4XZ11"/>
<reference evidence="3 4" key="2">
    <citation type="submission" date="2018-11" db="EMBL/GenBank/DDBJ databases">
        <authorList>
            <consortium name="Pathogen Informatics"/>
        </authorList>
    </citation>
    <scope>NUCLEOTIDE SEQUENCE [LARGE SCALE GENOMIC DNA]</scope>
</reference>
<sequence length="286" mass="30902">MRFVVVCASLIAAAYAVPAIVSEERITAILEKLRRAQSIGELAVNTPTGIYPIKDINRQNLRQIFNFAPLSPKQQLEHDLKAEAEANIDSEATKAEKDVAPNQEKKPDEEKATVDETEAKPSTEEAAAKETATEPTETNNKIEEGSLTDPPTIAPAISAIEKDDEGVIEAEAEPVEATKSAEIEGSGDAHQAVEGSGDADENVSSSSPDQTLLTDTDSTSTGNELPTDTNKKPLPTITLPHQPDTPYVFVPVQQIKDKQLPGASYLLIPKKYEDKVPEYLTAKARM</sequence>
<evidence type="ECO:0000313" key="3">
    <source>
        <dbReference type="EMBL" id="VDL71961.1"/>
    </source>
</evidence>
<evidence type="ECO:0000313" key="5">
    <source>
        <dbReference type="WBParaSite" id="NBR_0000837101-mRNA-1"/>
    </source>
</evidence>
<keyword evidence="2" id="KW-0732">Signal</keyword>
<feature type="region of interest" description="Disordered" evidence="1">
    <location>
        <begin position="89"/>
        <end position="242"/>
    </location>
</feature>
<dbReference type="STRING" id="27835.A0A0N4XZ11"/>
<organism evidence="5">
    <name type="scientific">Nippostrongylus brasiliensis</name>
    <name type="common">Rat hookworm</name>
    <dbReference type="NCBI Taxonomy" id="27835"/>
    <lineage>
        <taxon>Eukaryota</taxon>
        <taxon>Metazoa</taxon>
        <taxon>Ecdysozoa</taxon>
        <taxon>Nematoda</taxon>
        <taxon>Chromadorea</taxon>
        <taxon>Rhabditida</taxon>
        <taxon>Rhabditina</taxon>
        <taxon>Rhabditomorpha</taxon>
        <taxon>Strongyloidea</taxon>
        <taxon>Heligmosomidae</taxon>
        <taxon>Nippostrongylus</taxon>
    </lineage>
</organism>
<feature type="compositionally biased region" description="Low complexity" evidence="1">
    <location>
        <begin position="204"/>
        <end position="221"/>
    </location>
</feature>
<evidence type="ECO:0000256" key="2">
    <source>
        <dbReference type="SAM" id="SignalP"/>
    </source>
</evidence>
<protein>
    <submittedName>
        <fullName evidence="5">Secreted protein</fullName>
    </submittedName>
</protein>
<proteinExistence type="predicted"/>
<reference evidence="5" key="1">
    <citation type="submission" date="2017-02" db="UniProtKB">
        <authorList>
            <consortium name="WormBaseParasite"/>
        </authorList>
    </citation>
    <scope>IDENTIFICATION</scope>
</reference>
<keyword evidence="4" id="KW-1185">Reference proteome</keyword>
<feature type="signal peptide" evidence="2">
    <location>
        <begin position="1"/>
        <end position="16"/>
    </location>
</feature>
<feature type="compositionally biased region" description="Basic and acidic residues" evidence="1">
    <location>
        <begin position="91"/>
        <end position="132"/>
    </location>
</feature>
<dbReference type="WBParaSite" id="NBR_0000837101-mRNA-1">
    <property type="protein sequence ID" value="NBR_0000837101-mRNA-1"/>
    <property type="gene ID" value="NBR_0000837101"/>
</dbReference>
<evidence type="ECO:0000256" key="1">
    <source>
        <dbReference type="SAM" id="MobiDB-lite"/>
    </source>
</evidence>
<dbReference type="Proteomes" id="UP000271162">
    <property type="component" value="Unassembled WGS sequence"/>
</dbReference>
<name>A0A0N4XZ11_NIPBR</name>
<dbReference type="OMA" id="ESYKGHN"/>
<accession>A0A0N4XZ11</accession>
<dbReference type="EMBL" id="UYSL01019997">
    <property type="protein sequence ID" value="VDL71961.1"/>
    <property type="molecule type" value="Genomic_DNA"/>
</dbReference>
<gene>
    <name evidence="3" type="ORF">NBR_LOCUS8372</name>
</gene>
<feature type="compositionally biased region" description="Acidic residues" evidence="1">
    <location>
        <begin position="162"/>
        <end position="174"/>
    </location>
</feature>
<feature type="chain" id="PRO_5043125048" evidence="2">
    <location>
        <begin position="17"/>
        <end position="286"/>
    </location>
</feature>
<evidence type="ECO:0000313" key="4">
    <source>
        <dbReference type="Proteomes" id="UP000271162"/>
    </source>
</evidence>